<protein>
    <submittedName>
        <fullName evidence="2">Uncharacterized protein</fullName>
    </submittedName>
</protein>
<sequence>MRGAIRLAIVATAAALVAATSANNVKNKRYCEVLFVRNVNGSTVADVYNTFGLNDCPPSLWNALTPANARDNTSLAVVLNGPRYWLMDSIQSNASSSVVRPVKNVGGINMTLSGRVPVPLPLPATKLYTPNFVARNVSFVWKAGSTVFILTRHGDGHHDGVSDQFIMQSYSQQVDPMLNLTCLSSLRLPQLPKGWTYKAKRLRKDVNVTTPSLVGGNATVGIVIQDDFQNSYSYVGNVDAYLRR</sequence>
<dbReference type="OrthoDB" id="167158at2759"/>
<proteinExistence type="predicted"/>
<feature type="signal peptide" evidence="1">
    <location>
        <begin position="1"/>
        <end position="22"/>
    </location>
</feature>
<reference evidence="2" key="1">
    <citation type="submission" date="2013-12" db="EMBL/GenBank/DDBJ databases">
        <title>The Genome Sequence of Aphanomyces invadans NJM9701.</title>
        <authorList>
            <consortium name="The Broad Institute Genomics Platform"/>
            <person name="Russ C."/>
            <person name="Tyler B."/>
            <person name="van West P."/>
            <person name="Dieguez-Uribeondo J."/>
            <person name="Young S.K."/>
            <person name="Zeng Q."/>
            <person name="Gargeya S."/>
            <person name="Fitzgerald M."/>
            <person name="Abouelleil A."/>
            <person name="Alvarado L."/>
            <person name="Chapman S.B."/>
            <person name="Gainer-Dewar J."/>
            <person name="Goldberg J."/>
            <person name="Griggs A."/>
            <person name="Gujja S."/>
            <person name="Hansen M."/>
            <person name="Howarth C."/>
            <person name="Imamovic A."/>
            <person name="Ireland A."/>
            <person name="Larimer J."/>
            <person name="McCowan C."/>
            <person name="Murphy C."/>
            <person name="Pearson M."/>
            <person name="Poon T.W."/>
            <person name="Priest M."/>
            <person name="Roberts A."/>
            <person name="Saif S."/>
            <person name="Shea T."/>
            <person name="Sykes S."/>
            <person name="Wortman J."/>
            <person name="Nusbaum C."/>
            <person name="Birren B."/>
        </authorList>
    </citation>
    <scope>NUCLEOTIDE SEQUENCE [LARGE SCALE GENOMIC DNA]</scope>
    <source>
        <strain evidence="2">NJM9701</strain>
    </source>
</reference>
<dbReference type="RefSeq" id="XP_008873551.1">
    <property type="nucleotide sequence ID" value="XM_008875329.1"/>
</dbReference>
<accession>A0A024TV00</accession>
<dbReference type="EMBL" id="KI913971">
    <property type="protein sequence ID" value="ETV97990.1"/>
    <property type="molecule type" value="Genomic_DNA"/>
</dbReference>
<feature type="chain" id="PRO_5001537725" evidence="1">
    <location>
        <begin position="23"/>
        <end position="244"/>
    </location>
</feature>
<name>A0A024TV00_9STRA</name>
<organism evidence="2">
    <name type="scientific">Aphanomyces invadans</name>
    <dbReference type="NCBI Taxonomy" id="157072"/>
    <lineage>
        <taxon>Eukaryota</taxon>
        <taxon>Sar</taxon>
        <taxon>Stramenopiles</taxon>
        <taxon>Oomycota</taxon>
        <taxon>Saprolegniomycetes</taxon>
        <taxon>Saprolegniales</taxon>
        <taxon>Verrucalvaceae</taxon>
        <taxon>Aphanomyces</taxon>
    </lineage>
</organism>
<dbReference type="VEuPathDB" id="FungiDB:H310_09294"/>
<evidence type="ECO:0000313" key="2">
    <source>
        <dbReference type="EMBL" id="ETV97990.1"/>
    </source>
</evidence>
<dbReference type="eggNOG" id="ENOG502SZVA">
    <property type="taxonomic scope" value="Eukaryota"/>
</dbReference>
<dbReference type="AlphaFoldDB" id="A0A024TV00"/>
<gene>
    <name evidence="2" type="ORF">H310_09294</name>
</gene>
<dbReference type="GeneID" id="20086344"/>
<keyword evidence="1" id="KW-0732">Signal</keyword>
<evidence type="ECO:0000256" key="1">
    <source>
        <dbReference type="SAM" id="SignalP"/>
    </source>
</evidence>